<evidence type="ECO:0000313" key="3">
    <source>
        <dbReference type="Proteomes" id="UP000243579"/>
    </source>
</evidence>
<proteinExistence type="predicted"/>
<dbReference type="EMBL" id="JNBR01002464">
    <property type="protein sequence ID" value="OQR82398.1"/>
    <property type="molecule type" value="Genomic_DNA"/>
</dbReference>
<evidence type="ECO:0000256" key="1">
    <source>
        <dbReference type="SAM" id="Phobius"/>
    </source>
</evidence>
<feature type="transmembrane region" description="Helical" evidence="1">
    <location>
        <begin position="542"/>
        <end position="560"/>
    </location>
</feature>
<keyword evidence="3" id="KW-1185">Reference proteome</keyword>
<sequence>MRLDSTAYSDMHDYSGSSARVVYARAYNRQVQYESGSDLALMIDGLRSMDGCQAPWIATSYCWLDFRRQLEMANTPNRQARCSANYGGNGAVYLESVLRNVDWPSFTDCWGTSFDIAIAADASTLMANGATWLASLSTNTLSISDEVRYWQSHGISTYTTQWQNYKTLGLHDAFSVENAFGMQYDLTLRSVNGSYRVATSTSWKMYWSFASDLWAVATNGSGMSGQSLIRQSGHFAFRNQSLETILGLNGTVPAPLNAVFAEFHRAMGPFGSVDLYYMPSPSSLGMLQRDVLERLGSILANGTGNGSYAAQNHLANVILMSSMSPVPKALDRDQYLCSTGNIFCPEVASPFNFSAGMFQFTGVDATCYTTFNEWIVVTPQQAIFAVITSGVALAPATQVALACGAEVIAPDGCLESIASVVELVTTFFSRAELEMYRQRAIVVESDMLRSNIGIMQFARHVPTNTENLLFQRLFDPLDATMMYSSWAIAYDCTVGIREVIRVTSDKADIAIVSTISFAATFAASATEMPRNVATYFRVLCQYISFVLVAIAITTGIYAIIGRWTSEGYNLFEINRVGGIVWIGRPLLFLRSVTALCILSTATLQLESAGVATVLVTSRGDVSWIAALVTQALAAGELGWIVYIYDDLCMVLTRQYSASYTAKTALSVWIVAAVLSIASPVTHSATIHRRCAVVAMDFEMVCHSGVVVIGSVRRLLQLVAIALGASSFWLVHDRVRYCIPPLEERESHLISCGASYLFEKKGWVHDRVYYLDYASAVLTGLLVVPYKSDLYIFDIKTWRMLLITRDAIKGATQYHPESRRLAYTLPLIK</sequence>
<evidence type="ECO:0000313" key="2">
    <source>
        <dbReference type="EMBL" id="OQR82398.1"/>
    </source>
</evidence>
<feature type="transmembrane region" description="Helical" evidence="1">
    <location>
        <begin position="623"/>
        <end position="644"/>
    </location>
</feature>
<reference evidence="2 3" key="1">
    <citation type="journal article" date="2014" name="Genome Biol. Evol.">
        <title>The secreted proteins of Achlya hypogyna and Thraustotheca clavata identify the ancestral oomycete secretome and reveal gene acquisitions by horizontal gene transfer.</title>
        <authorList>
            <person name="Misner I."/>
            <person name="Blouin N."/>
            <person name="Leonard G."/>
            <person name="Richards T.A."/>
            <person name="Lane C.E."/>
        </authorList>
    </citation>
    <scope>NUCLEOTIDE SEQUENCE [LARGE SCALE GENOMIC DNA]</scope>
    <source>
        <strain evidence="2 3">ATCC 48635</strain>
    </source>
</reference>
<dbReference type="AlphaFoldDB" id="A0A1V9Y9R7"/>
<name>A0A1V9Y9R7_ACHHY</name>
<organism evidence="2 3">
    <name type="scientific">Achlya hypogyna</name>
    <name type="common">Oomycete</name>
    <name type="synonym">Protoachlya hypogyna</name>
    <dbReference type="NCBI Taxonomy" id="1202772"/>
    <lineage>
        <taxon>Eukaryota</taxon>
        <taxon>Sar</taxon>
        <taxon>Stramenopiles</taxon>
        <taxon>Oomycota</taxon>
        <taxon>Saprolegniomycetes</taxon>
        <taxon>Saprolegniales</taxon>
        <taxon>Achlyaceae</taxon>
        <taxon>Achlya</taxon>
    </lineage>
</organism>
<evidence type="ECO:0008006" key="4">
    <source>
        <dbReference type="Google" id="ProtNLM"/>
    </source>
</evidence>
<gene>
    <name evidence="2" type="ORF">ACHHYP_16120</name>
</gene>
<feature type="transmembrane region" description="Helical" evidence="1">
    <location>
        <begin position="581"/>
        <end position="603"/>
    </location>
</feature>
<protein>
    <recommendedName>
        <fullName evidence="4">Transmembrane protein</fullName>
    </recommendedName>
</protein>
<accession>A0A1V9Y9R7</accession>
<dbReference type="Proteomes" id="UP000243579">
    <property type="component" value="Unassembled WGS sequence"/>
</dbReference>
<dbReference type="OrthoDB" id="75886at2759"/>
<keyword evidence="1" id="KW-0472">Membrane</keyword>
<keyword evidence="1" id="KW-0812">Transmembrane</keyword>
<comment type="caution">
    <text evidence="2">The sequence shown here is derived from an EMBL/GenBank/DDBJ whole genome shotgun (WGS) entry which is preliminary data.</text>
</comment>
<keyword evidence="1" id="KW-1133">Transmembrane helix</keyword>
<feature type="transmembrane region" description="Helical" evidence="1">
    <location>
        <begin position="665"/>
        <end position="685"/>
    </location>
</feature>